<dbReference type="Gene3D" id="1.10.3210.10">
    <property type="entry name" value="Hypothetical protein af1432"/>
    <property type="match status" value="1"/>
</dbReference>
<dbReference type="AlphaFoldDB" id="H0UIJ0"/>
<dbReference type="Pfam" id="PF01966">
    <property type="entry name" value="HD"/>
    <property type="match status" value="1"/>
</dbReference>
<dbReference type="OrthoDB" id="9806952at2"/>
<dbReference type="InterPro" id="IPR006674">
    <property type="entry name" value="HD_domain"/>
</dbReference>
<proteinExistence type="predicted"/>
<evidence type="ECO:0000313" key="4">
    <source>
        <dbReference type="EMBL" id="EHM12698.1"/>
    </source>
</evidence>
<gene>
    <name evidence="4" type="ORF">JonanDRAFT_0276</name>
</gene>
<dbReference type="InterPro" id="IPR003607">
    <property type="entry name" value="HD/PDEase_dom"/>
</dbReference>
<dbReference type="eggNOG" id="COG1480">
    <property type="taxonomic scope" value="Bacteria"/>
</dbReference>
<keyword evidence="2" id="KW-1133">Transmembrane helix</keyword>
<protein>
    <submittedName>
        <fullName evidence="4">Putative domain HDIG-containing protein</fullName>
    </submittedName>
</protein>
<dbReference type="RefSeq" id="WP_008522495.1">
    <property type="nucleotide sequence ID" value="NZ_CM001376.1"/>
</dbReference>
<reference evidence="4 5" key="1">
    <citation type="submission" date="2011-11" db="EMBL/GenBank/DDBJ databases">
        <title>The Noncontiguous Finished genome of Jonquetella anthropi DSM 22815.</title>
        <authorList>
            <consortium name="US DOE Joint Genome Institute (JGI-PGF)"/>
            <person name="Lucas S."/>
            <person name="Copeland A."/>
            <person name="Lapidus A."/>
            <person name="Glavina del Rio T."/>
            <person name="Dalin E."/>
            <person name="Tice H."/>
            <person name="Bruce D."/>
            <person name="Goodwin L."/>
            <person name="Pitluck S."/>
            <person name="Peters L."/>
            <person name="Mikhailova N."/>
            <person name="Held B."/>
            <person name="Kyrpides N."/>
            <person name="Mavromatis K."/>
            <person name="Ivanova N."/>
            <person name="Markowitz V."/>
            <person name="Cheng J.-F."/>
            <person name="Hugenholtz P."/>
            <person name="Woyke T."/>
            <person name="Wu D."/>
            <person name="Gronow S."/>
            <person name="Wellnitz S."/>
            <person name="Brambilla E."/>
            <person name="Klenk H.-P."/>
            <person name="Eisen J.A."/>
        </authorList>
    </citation>
    <scope>NUCLEOTIDE SEQUENCE [LARGE SCALE GENOMIC DNA]</scope>
    <source>
        <strain evidence="4 5">DSM 22815</strain>
    </source>
</reference>
<dbReference type="InterPro" id="IPR011624">
    <property type="entry name" value="Metal-dep_PHydrolase_7TM_extra"/>
</dbReference>
<dbReference type="HOGENOM" id="CLU_015767_1_1_0"/>
<evidence type="ECO:0000256" key="2">
    <source>
        <dbReference type="SAM" id="Phobius"/>
    </source>
</evidence>
<name>H0UIJ0_9BACT</name>
<dbReference type="InterPro" id="IPR052722">
    <property type="entry name" value="PgpH_phosphodiesterase"/>
</dbReference>
<dbReference type="STRING" id="885272.JonanDRAFT_0276"/>
<evidence type="ECO:0000259" key="3">
    <source>
        <dbReference type="SMART" id="SM00471"/>
    </source>
</evidence>
<feature type="region of interest" description="Disordered" evidence="1">
    <location>
        <begin position="665"/>
        <end position="712"/>
    </location>
</feature>
<dbReference type="CDD" id="cd00077">
    <property type="entry name" value="HDc"/>
    <property type="match status" value="1"/>
</dbReference>
<dbReference type="PANTHER" id="PTHR36442:SF1">
    <property type="entry name" value="CYCLIC-DI-AMP PHOSPHODIESTERASE PGPH"/>
    <property type="match status" value="1"/>
</dbReference>
<feature type="transmembrane region" description="Helical" evidence="2">
    <location>
        <begin position="329"/>
        <end position="348"/>
    </location>
</feature>
<evidence type="ECO:0000256" key="1">
    <source>
        <dbReference type="SAM" id="MobiDB-lite"/>
    </source>
</evidence>
<organism evidence="4 5">
    <name type="scientific">Jonquetella anthropi DSM 22815</name>
    <dbReference type="NCBI Taxonomy" id="885272"/>
    <lineage>
        <taxon>Bacteria</taxon>
        <taxon>Thermotogati</taxon>
        <taxon>Synergistota</taxon>
        <taxon>Synergistia</taxon>
        <taxon>Synergistales</taxon>
        <taxon>Dethiosulfovibrionaceae</taxon>
        <taxon>Jonquetella</taxon>
    </lineage>
</organism>
<dbReference type="InterPro" id="IPR006675">
    <property type="entry name" value="HDIG_dom"/>
</dbReference>
<dbReference type="Proteomes" id="UP000003806">
    <property type="component" value="Chromosome"/>
</dbReference>
<feature type="transmembrane region" description="Helical" evidence="2">
    <location>
        <begin position="379"/>
        <end position="400"/>
    </location>
</feature>
<keyword evidence="5" id="KW-1185">Reference proteome</keyword>
<feature type="transmembrane region" description="Helical" evidence="2">
    <location>
        <begin position="412"/>
        <end position="437"/>
    </location>
</feature>
<feature type="transmembrane region" description="Helical" evidence="2">
    <location>
        <begin position="21"/>
        <end position="44"/>
    </location>
</feature>
<dbReference type="PANTHER" id="PTHR36442">
    <property type="entry name" value="CYCLIC-DI-AMP PHOSPHODIESTERASE PGPH"/>
    <property type="match status" value="1"/>
</dbReference>
<feature type="transmembrane region" description="Helical" evidence="2">
    <location>
        <begin position="289"/>
        <end position="322"/>
    </location>
</feature>
<feature type="transmembrane region" description="Helical" evidence="2">
    <location>
        <begin position="354"/>
        <end position="372"/>
    </location>
</feature>
<dbReference type="Pfam" id="PF07697">
    <property type="entry name" value="7TMR-HDED"/>
    <property type="match status" value="1"/>
</dbReference>
<dbReference type="SMART" id="SM00471">
    <property type="entry name" value="HDc"/>
    <property type="match status" value="1"/>
</dbReference>
<dbReference type="NCBIfam" id="TIGR00277">
    <property type="entry name" value="HDIG"/>
    <property type="match status" value="1"/>
</dbReference>
<keyword evidence="2" id="KW-0812">Transmembrane</keyword>
<feature type="domain" description="HD/PDEase" evidence="3">
    <location>
        <begin position="462"/>
        <end position="617"/>
    </location>
</feature>
<dbReference type="EMBL" id="CM001376">
    <property type="protein sequence ID" value="EHM12698.1"/>
    <property type="molecule type" value="Genomic_DNA"/>
</dbReference>
<evidence type="ECO:0000313" key="5">
    <source>
        <dbReference type="Proteomes" id="UP000003806"/>
    </source>
</evidence>
<sequence>MIEYRSLRRRILQALLFFRRGLFAFLPFGIAMGIALGAVALRWSIIDAKWSFSVGLPAPVTFYALTEMTYDDPEATRKLQEQVRQSIIGASVQGRMNTEEGFQSEYQTLLNNPSSDTFLSPELRSVIDGLTLDKRENLLAVVRSIRDDINRNQFLTPERKDELIWQRMEILEPDPALANLAFQLLLELTENDAMASQAMTDRLRDLAASSVPTVHRKIFPGDTIVLQGEVVTKQIAALLKAQGYPEGTLPWGSIVMAMVASFLATLWIGRIADLSVIHHGADSTQGSWAFMLSLMAITWFTEIFGLQFGIVSLGVLPMIAFVFLTEPDLVAIHLALSISISGAVITSGTASSSFVMSVISGAFASLFSLNLFKGRFSRLLLFLRLTALGVSIVVMNSFLAVGLSSQMDVKTFGVSLIAVFLLSTATVVTLPVVEAVFDVLSPLRLMELTHPSHPLLRRLQMEAPGTYHHTQMVGNIAEAAAERIGLNPLLLRAGASFHDIGKLRRPQYFIENQLSGVNAHDTLTPTMSALIILSHVKDGLEMAEEYHLPMRLRDFIPEHHGTTCLTYFYKKALKDGENPQIDQFCYPGPKPQTRETALLMLADSVEASARGASRSIQRLSDLQSLIESVVASKIDAGQLDNVPFTLKELTEVKESMLETLRSMYHTRDIKPIEPDRGKKGSPTEKAEKAEKAEKTPSAGQAAESPKEKGPNS</sequence>
<feature type="transmembrane region" description="Helical" evidence="2">
    <location>
        <begin position="249"/>
        <end position="269"/>
    </location>
</feature>
<accession>H0UIJ0</accession>
<keyword evidence="2" id="KW-0472">Membrane</keyword>
<dbReference type="SUPFAM" id="SSF109604">
    <property type="entry name" value="HD-domain/PDEase-like"/>
    <property type="match status" value="1"/>
</dbReference>
<feature type="compositionally biased region" description="Basic and acidic residues" evidence="1">
    <location>
        <begin position="665"/>
        <end position="694"/>
    </location>
</feature>